<comment type="caution">
    <text evidence="2">The sequence shown here is derived from an EMBL/GenBank/DDBJ whole genome shotgun (WGS) entry which is preliminary data.</text>
</comment>
<evidence type="ECO:0000313" key="3">
    <source>
        <dbReference type="Proteomes" id="UP000266841"/>
    </source>
</evidence>
<reference evidence="2 3" key="1">
    <citation type="journal article" date="2012" name="Genome Biol.">
        <title>Genome and low-iron response of an oceanic diatom adapted to chronic iron limitation.</title>
        <authorList>
            <person name="Lommer M."/>
            <person name="Specht M."/>
            <person name="Roy A.S."/>
            <person name="Kraemer L."/>
            <person name="Andreson R."/>
            <person name="Gutowska M.A."/>
            <person name="Wolf J."/>
            <person name="Bergner S.V."/>
            <person name="Schilhabel M.B."/>
            <person name="Klostermeier U.C."/>
            <person name="Beiko R.G."/>
            <person name="Rosenstiel P."/>
            <person name="Hippler M."/>
            <person name="Laroche J."/>
        </authorList>
    </citation>
    <scope>NUCLEOTIDE SEQUENCE [LARGE SCALE GENOMIC DNA]</scope>
    <source>
        <strain evidence="2 3">CCMP1005</strain>
    </source>
</reference>
<dbReference type="AlphaFoldDB" id="K0RKQ8"/>
<dbReference type="Gene3D" id="3.80.10.10">
    <property type="entry name" value="Ribonuclease Inhibitor"/>
    <property type="match status" value="2"/>
</dbReference>
<evidence type="ECO:0000256" key="1">
    <source>
        <dbReference type="SAM" id="MobiDB-lite"/>
    </source>
</evidence>
<dbReference type="OrthoDB" id="5789657at2759"/>
<dbReference type="Pfam" id="PF13306">
    <property type="entry name" value="LRR_5"/>
    <property type="match status" value="1"/>
</dbReference>
<sequence length="538" mass="58434">MPPSTSTPPDEPTNLRTVAAFQVGTGDQAGDDHRGANRKLLRISRSRRPFFFPFDSLKKIASDRTKSDQPKRAAAGRGGGAGLGSGQSCRTAAGYQTDPMGDQLHQAASKPEVFLLYEGGEVAEELIRSLTHVRVAPHVTKIPNGAFRGCDKLVEIQFNGGLRSIGSEVFAGCKSLLSVTIPSTVTELGQFAFYGCSNLVELQLKEGLQVIGARAFDGCKSLRGVTLPSTVTELGVWAFINCCSLIELQLNEGLQIIGGNAFQGCKLLRSVSVPSTVTKLGAAVFHYCSSLNELHLNEGLQNIGAGAFEYCSALRSVTIPSTVTKLGDMAFCDCGNLFEAIFLNGKKLLNQEFFTCGFRLEEQGLLNQEALNEMFFDEDGNFAFDGCAELRTIKISISWAVSERMAQLPHECMLSVEERIHYMSRFELLQDGTVLACFPVAVSRAPGDNTDGDSDDETEGETYEVLDTNLETARSLYQVLQLIAFHELKESSILIELALWKSTIEEGGDRACRIAIPGPAKILLMEYCGFAGVLRPAF</sequence>
<feature type="compositionally biased region" description="Gly residues" evidence="1">
    <location>
        <begin position="76"/>
        <end position="85"/>
    </location>
</feature>
<dbReference type="Proteomes" id="UP000266841">
    <property type="component" value="Unassembled WGS sequence"/>
</dbReference>
<dbReference type="PANTHER" id="PTHR45661:SF3">
    <property type="entry name" value="IG-LIKE DOMAIN-CONTAINING PROTEIN"/>
    <property type="match status" value="1"/>
</dbReference>
<dbReference type="EMBL" id="AGNL01047184">
    <property type="protein sequence ID" value="EJK47232.1"/>
    <property type="molecule type" value="Genomic_DNA"/>
</dbReference>
<dbReference type="PANTHER" id="PTHR45661">
    <property type="entry name" value="SURFACE ANTIGEN"/>
    <property type="match status" value="1"/>
</dbReference>
<dbReference type="InterPro" id="IPR053139">
    <property type="entry name" value="Surface_bspA-like"/>
</dbReference>
<organism evidence="2 3">
    <name type="scientific">Thalassiosira oceanica</name>
    <name type="common">Marine diatom</name>
    <dbReference type="NCBI Taxonomy" id="159749"/>
    <lineage>
        <taxon>Eukaryota</taxon>
        <taxon>Sar</taxon>
        <taxon>Stramenopiles</taxon>
        <taxon>Ochrophyta</taxon>
        <taxon>Bacillariophyta</taxon>
        <taxon>Coscinodiscophyceae</taxon>
        <taxon>Thalassiosirophycidae</taxon>
        <taxon>Thalassiosirales</taxon>
        <taxon>Thalassiosiraceae</taxon>
        <taxon>Thalassiosira</taxon>
    </lineage>
</organism>
<accession>K0RKQ8</accession>
<evidence type="ECO:0000313" key="2">
    <source>
        <dbReference type="EMBL" id="EJK47232.1"/>
    </source>
</evidence>
<dbReference type="InterPro" id="IPR032675">
    <property type="entry name" value="LRR_dom_sf"/>
</dbReference>
<dbReference type="SUPFAM" id="SSF52058">
    <property type="entry name" value="L domain-like"/>
    <property type="match status" value="1"/>
</dbReference>
<protein>
    <submittedName>
        <fullName evidence="2">Uncharacterized protein</fullName>
    </submittedName>
</protein>
<feature type="region of interest" description="Disordered" evidence="1">
    <location>
        <begin position="62"/>
        <end position="102"/>
    </location>
</feature>
<dbReference type="InterPro" id="IPR026906">
    <property type="entry name" value="LRR_5"/>
</dbReference>
<keyword evidence="3" id="KW-1185">Reference proteome</keyword>
<proteinExistence type="predicted"/>
<gene>
    <name evidence="2" type="ORF">THAOC_34066</name>
</gene>
<name>K0RKQ8_THAOC</name>
<feature type="compositionally biased region" description="Basic and acidic residues" evidence="1">
    <location>
        <begin position="62"/>
        <end position="71"/>
    </location>
</feature>